<organism evidence="4 5">
    <name type="scientific">Kosmotoga olearia (strain ATCC BAA-1733 / DSM 21960 / TBF 19.5.1)</name>
    <dbReference type="NCBI Taxonomy" id="521045"/>
    <lineage>
        <taxon>Bacteria</taxon>
        <taxon>Thermotogati</taxon>
        <taxon>Thermotogota</taxon>
        <taxon>Thermotogae</taxon>
        <taxon>Kosmotogales</taxon>
        <taxon>Kosmotogaceae</taxon>
        <taxon>Kosmotoga</taxon>
    </lineage>
</organism>
<dbReference type="Pfam" id="PF00583">
    <property type="entry name" value="Acetyltransf_1"/>
    <property type="match status" value="1"/>
</dbReference>
<keyword evidence="1" id="KW-0808">Transferase</keyword>
<dbReference type="EMBL" id="CP001634">
    <property type="protein sequence ID" value="ACR79938.1"/>
    <property type="molecule type" value="Genomic_DNA"/>
</dbReference>
<dbReference type="PROSITE" id="PS51186">
    <property type="entry name" value="GNAT"/>
    <property type="match status" value="1"/>
</dbReference>
<dbReference type="PANTHER" id="PTHR13947:SF37">
    <property type="entry name" value="LD18367P"/>
    <property type="match status" value="1"/>
</dbReference>
<evidence type="ECO:0000313" key="4">
    <source>
        <dbReference type="EMBL" id="ACR79938.1"/>
    </source>
</evidence>
<feature type="domain" description="N-acetyltransferase" evidence="3">
    <location>
        <begin position="14"/>
        <end position="194"/>
    </location>
</feature>
<evidence type="ECO:0000313" key="5">
    <source>
        <dbReference type="Proteomes" id="UP000002382"/>
    </source>
</evidence>
<name>C5CJ22_KOSOT</name>
<sequence>MKNIEIAFGFFQYERIKIAKLLYEPFSEKVKPIFGSKEKSIEIYSRYLKSDGIIVARKDREILGVAGIKTKKDNWLEIGVLEALKEFGISIFRVAFLGLALKKSAKNGLLLDVITVVKEARGKGIGTALLSFIIDFAEKERLPMIRLFVIEQNIKARKLYERMGFKIIKFHTLLFPWRKIFGFKGSFEMVYSPRKIGTVHQKTSRVREPRGPLRGHERRR</sequence>
<evidence type="ECO:0000256" key="2">
    <source>
        <dbReference type="SAM" id="MobiDB-lite"/>
    </source>
</evidence>
<keyword evidence="5" id="KW-1185">Reference proteome</keyword>
<accession>C5CJ22</accession>
<evidence type="ECO:0000256" key="1">
    <source>
        <dbReference type="ARBA" id="ARBA00022679"/>
    </source>
</evidence>
<evidence type="ECO:0000259" key="3">
    <source>
        <dbReference type="PROSITE" id="PS51186"/>
    </source>
</evidence>
<dbReference type="HOGENOM" id="CLU_105898_0_0_0"/>
<dbReference type="Gene3D" id="3.40.630.30">
    <property type="match status" value="1"/>
</dbReference>
<dbReference type="SUPFAM" id="SSF55729">
    <property type="entry name" value="Acyl-CoA N-acyltransferases (Nat)"/>
    <property type="match status" value="1"/>
</dbReference>
<feature type="region of interest" description="Disordered" evidence="2">
    <location>
        <begin position="201"/>
        <end position="220"/>
    </location>
</feature>
<feature type="compositionally biased region" description="Basic and acidic residues" evidence="2">
    <location>
        <begin position="205"/>
        <end position="220"/>
    </location>
</feature>
<reference evidence="4 5" key="2">
    <citation type="journal article" date="2011" name="J. Bacteriol.">
        <title>Genome Sequence of Kosmotoga olearia Strain TBF 19.5.1, a Thermophilic Bacterium with a Wide Growth Temperature Range, Isolated from the Troll B Oil Platform in the North Sea.</title>
        <authorList>
            <person name="Swithers K.S."/>
            <person name="Dipippo J.L."/>
            <person name="Bruce D.C."/>
            <person name="Detter C."/>
            <person name="Tapia R."/>
            <person name="Han S."/>
            <person name="Goodwin L.A."/>
            <person name="Han J."/>
            <person name="Woyke T."/>
            <person name="Pitluck S."/>
            <person name="Pennacchio L."/>
            <person name="Nolan M."/>
            <person name="Mikhailova N."/>
            <person name="Land M.L."/>
            <person name="Nesbo C.L."/>
            <person name="Gogarten J.P."/>
            <person name="Noll K.M."/>
        </authorList>
    </citation>
    <scope>NUCLEOTIDE SEQUENCE [LARGE SCALE GENOMIC DNA]</scope>
    <source>
        <strain evidence="5">ATCC BAA-1733 / DSM 21960 / TBF 19.5.1</strain>
    </source>
</reference>
<dbReference type="InterPro" id="IPR016181">
    <property type="entry name" value="Acyl_CoA_acyltransferase"/>
</dbReference>
<dbReference type="Proteomes" id="UP000002382">
    <property type="component" value="Chromosome"/>
</dbReference>
<protein>
    <submittedName>
        <fullName evidence="4">GCN5-related N-acetyltransferase</fullName>
    </submittedName>
</protein>
<dbReference type="RefSeq" id="WP_015868595.1">
    <property type="nucleotide sequence ID" value="NC_012785.1"/>
</dbReference>
<dbReference type="GO" id="GO:0008080">
    <property type="term" value="F:N-acetyltransferase activity"/>
    <property type="evidence" value="ECO:0007669"/>
    <property type="project" value="InterPro"/>
</dbReference>
<dbReference type="eggNOG" id="COG0456">
    <property type="taxonomic scope" value="Bacteria"/>
</dbReference>
<dbReference type="PANTHER" id="PTHR13947">
    <property type="entry name" value="GNAT FAMILY N-ACETYLTRANSFERASE"/>
    <property type="match status" value="1"/>
</dbReference>
<dbReference type="AlphaFoldDB" id="C5CJ22"/>
<dbReference type="InterPro" id="IPR050769">
    <property type="entry name" value="NAT_camello-type"/>
</dbReference>
<dbReference type="KEGG" id="kol:Kole_1241"/>
<gene>
    <name evidence="4" type="ordered locus">Kole_1241</name>
</gene>
<reference evidence="4 5" key="1">
    <citation type="submission" date="2009-06" db="EMBL/GenBank/DDBJ databases">
        <title>Complete sequence of Thermotogales bacterium TBF 19.5.1.</title>
        <authorList>
            <consortium name="US DOE Joint Genome Institute"/>
            <person name="Lucas S."/>
            <person name="Copeland A."/>
            <person name="Lapidus A."/>
            <person name="Glavina del Rio T."/>
            <person name="Tice H."/>
            <person name="Bruce D."/>
            <person name="Goodwin L."/>
            <person name="Pitluck S."/>
            <person name="Chertkov O."/>
            <person name="Brettin T."/>
            <person name="Detter J.C."/>
            <person name="Han C."/>
            <person name="Schmutz J."/>
            <person name="Larimer F."/>
            <person name="Land M."/>
            <person name="Hauser L."/>
            <person name="Kyrpides N."/>
            <person name="Ovchinnikova G."/>
            <person name="Noll K."/>
        </authorList>
    </citation>
    <scope>NUCLEOTIDE SEQUENCE [LARGE SCALE GENOMIC DNA]</scope>
    <source>
        <strain evidence="5">ATCC BAA-1733 / DSM 21960 / TBF 19.5.1</strain>
    </source>
</reference>
<proteinExistence type="predicted"/>
<dbReference type="InterPro" id="IPR000182">
    <property type="entry name" value="GNAT_dom"/>
</dbReference>
<dbReference type="OrthoDB" id="5319888at2"/>
<dbReference type="CDD" id="cd04301">
    <property type="entry name" value="NAT_SF"/>
    <property type="match status" value="1"/>
</dbReference>